<comment type="caution">
    <text evidence="3">The sequence shown here is derived from an EMBL/GenBank/DDBJ whole genome shotgun (WGS) entry which is preliminary data.</text>
</comment>
<dbReference type="EMBL" id="JACHDY010000001">
    <property type="protein sequence ID" value="MBB5316012.1"/>
    <property type="molecule type" value="Genomic_DNA"/>
</dbReference>
<organism evidence="3 4">
    <name type="scientific">Tunturiibacter empetritectus</name>
    <dbReference type="NCBI Taxonomy" id="3069691"/>
    <lineage>
        <taxon>Bacteria</taxon>
        <taxon>Pseudomonadati</taxon>
        <taxon>Acidobacteriota</taxon>
        <taxon>Terriglobia</taxon>
        <taxon>Terriglobales</taxon>
        <taxon>Acidobacteriaceae</taxon>
        <taxon>Tunturiibacter</taxon>
    </lineage>
</organism>
<evidence type="ECO:0000313" key="3">
    <source>
        <dbReference type="EMBL" id="MBB5316012.1"/>
    </source>
</evidence>
<feature type="region of interest" description="Disordered" evidence="1">
    <location>
        <begin position="58"/>
        <end position="93"/>
    </location>
</feature>
<dbReference type="AlphaFoldDB" id="A0A7W8IFF4"/>
<gene>
    <name evidence="3" type="ORF">HDF09_000662</name>
</gene>
<protein>
    <submittedName>
        <fullName evidence="3">Uncharacterized protein</fullName>
    </submittedName>
</protein>
<name>A0A7W8IFF4_9BACT</name>
<keyword evidence="2" id="KW-0732">Signal</keyword>
<reference evidence="3" key="1">
    <citation type="submission" date="2020-08" db="EMBL/GenBank/DDBJ databases">
        <title>Genomic Encyclopedia of Type Strains, Phase IV (KMG-V): Genome sequencing to study the core and pangenomes of soil and plant-associated prokaryotes.</title>
        <authorList>
            <person name="Whitman W."/>
        </authorList>
    </citation>
    <scope>NUCLEOTIDE SEQUENCE [LARGE SCALE GENOMIC DNA]</scope>
    <source>
        <strain evidence="3">M8UP27</strain>
    </source>
</reference>
<feature type="chain" id="PRO_5030764848" evidence="2">
    <location>
        <begin position="24"/>
        <end position="113"/>
    </location>
</feature>
<evidence type="ECO:0000256" key="1">
    <source>
        <dbReference type="SAM" id="MobiDB-lite"/>
    </source>
</evidence>
<proteinExistence type="predicted"/>
<evidence type="ECO:0000256" key="2">
    <source>
        <dbReference type="SAM" id="SignalP"/>
    </source>
</evidence>
<accession>A0A7W8IFF4</accession>
<evidence type="ECO:0000313" key="4">
    <source>
        <dbReference type="Proteomes" id="UP000568106"/>
    </source>
</evidence>
<sequence length="113" mass="12576">MKINRLAIPALAIALTAPGFVFGQPYTPSPQGYGQGPGGWDVPPQEFRDIQRQGYHDGVEGARKDVDNHRRPGVNNRDEYRHPHVPASARGDYREGFRRGYDAAIAHLMNGPR</sequence>
<feature type="compositionally biased region" description="Basic and acidic residues" evidence="1">
    <location>
        <begin position="58"/>
        <end position="82"/>
    </location>
</feature>
<dbReference type="Proteomes" id="UP000568106">
    <property type="component" value="Unassembled WGS sequence"/>
</dbReference>
<feature type="signal peptide" evidence="2">
    <location>
        <begin position="1"/>
        <end position="23"/>
    </location>
</feature>
<keyword evidence="4" id="KW-1185">Reference proteome</keyword>